<protein>
    <submittedName>
        <fullName evidence="3">Uncharacterized protein</fullName>
    </submittedName>
</protein>
<accession>A0A0U1LT44</accession>
<feature type="compositionally biased region" description="Basic and acidic residues" evidence="2">
    <location>
        <begin position="190"/>
        <end position="201"/>
    </location>
</feature>
<name>A0A0U1LT44_TALIS</name>
<dbReference type="EMBL" id="CVMT01000002">
    <property type="protein sequence ID" value="CRG86583.1"/>
    <property type="molecule type" value="Genomic_DNA"/>
</dbReference>
<organism evidence="3 4">
    <name type="scientific">Talaromyces islandicus</name>
    <name type="common">Penicillium islandicum</name>
    <dbReference type="NCBI Taxonomy" id="28573"/>
    <lineage>
        <taxon>Eukaryota</taxon>
        <taxon>Fungi</taxon>
        <taxon>Dikarya</taxon>
        <taxon>Ascomycota</taxon>
        <taxon>Pezizomycotina</taxon>
        <taxon>Eurotiomycetes</taxon>
        <taxon>Eurotiomycetidae</taxon>
        <taxon>Eurotiales</taxon>
        <taxon>Trichocomaceae</taxon>
        <taxon>Talaromyces</taxon>
        <taxon>Talaromyces sect. Islandici</taxon>
    </lineage>
</organism>
<dbReference type="OMA" id="PFKMESA"/>
<sequence length="364" mass="41684">MAAETQQYDMYESESGDAIANNNMTPSHHQNHSRNLAWWKSNPQRRGPSASSSVYSTSSEKGLSSSTTSIPSHNHEQGQQQIQHKQESTCNSERWSQYSSASASSFLSKKKTRTRNPLKWLHRRTEPRSSVQYQQLEQDGSDTTPRTSVSKNTSLSDEIIRDLKADIVQKMGILEGKIDALSSSQGVTPQDRRRATDKDDAGIQTNLENCNQQGSDKNESISYHSKLEERITHLTNTSTNLSSLNALLSSDLYSLQNSVQELQEEVCLLREEKFSLERRHGSYDEQRVQIDLQVDIIRRLGVVLGRKEKQLERERRMMNLYRDRINGFEDKVEMLRTEWERVLPLVMPKDKGPILTTVKIDKNK</sequence>
<dbReference type="Proteomes" id="UP000054383">
    <property type="component" value="Unassembled WGS sequence"/>
</dbReference>
<evidence type="ECO:0000256" key="1">
    <source>
        <dbReference type="SAM" id="Coils"/>
    </source>
</evidence>
<feature type="compositionally biased region" description="Polar residues" evidence="2">
    <location>
        <begin position="128"/>
        <end position="153"/>
    </location>
</feature>
<dbReference type="OrthoDB" id="4227381at2759"/>
<feature type="region of interest" description="Disordered" evidence="2">
    <location>
        <begin position="1"/>
        <end position="153"/>
    </location>
</feature>
<evidence type="ECO:0000313" key="3">
    <source>
        <dbReference type="EMBL" id="CRG86583.1"/>
    </source>
</evidence>
<feature type="compositionally biased region" description="Polar residues" evidence="2">
    <location>
        <begin position="203"/>
        <end position="218"/>
    </location>
</feature>
<keyword evidence="4" id="KW-1185">Reference proteome</keyword>
<keyword evidence="1" id="KW-0175">Coiled coil</keyword>
<gene>
    <name evidence="3" type="ORF">PISL3812_03593</name>
</gene>
<reference evidence="3 4" key="1">
    <citation type="submission" date="2015-04" db="EMBL/GenBank/DDBJ databases">
        <authorList>
            <person name="Syromyatnikov M.Y."/>
            <person name="Popov V.N."/>
        </authorList>
    </citation>
    <scope>NUCLEOTIDE SEQUENCE [LARGE SCALE GENOMIC DNA]</scope>
    <source>
        <strain evidence="3">WF-38-12</strain>
    </source>
</reference>
<feature type="coiled-coil region" evidence="1">
    <location>
        <begin position="304"/>
        <end position="338"/>
    </location>
</feature>
<feature type="compositionally biased region" description="Basic residues" evidence="2">
    <location>
        <begin position="108"/>
        <end position="122"/>
    </location>
</feature>
<feature type="compositionally biased region" description="Low complexity" evidence="2">
    <location>
        <begin position="92"/>
        <end position="107"/>
    </location>
</feature>
<proteinExistence type="predicted"/>
<dbReference type="AlphaFoldDB" id="A0A0U1LT44"/>
<feature type="compositionally biased region" description="Low complexity" evidence="2">
    <location>
        <begin position="49"/>
        <end position="69"/>
    </location>
</feature>
<evidence type="ECO:0000313" key="4">
    <source>
        <dbReference type="Proteomes" id="UP000054383"/>
    </source>
</evidence>
<feature type="region of interest" description="Disordered" evidence="2">
    <location>
        <begin position="182"/>
        <end position="218"/>
    </location>
</feature>
<evidence type="ECO:0000256" key="2">
    <source>
        <dbReference type="SAM" id="MobiDB-lite"/>
    </source>
</evidence>